<dbReference type="GO" id="GO:0004802">
    <property type="term" value="F:transketolase activity"/>
    <property type="evidence" value="ECO:0007669"/>
    <property type="project" value="UniProtKB-EC"/>
</dbReference>
<reference evidence="5" key="1">
    <citation type="submission" date="2020-10" db="EMBL/GenBank/DDBJ databases">
        <title>Genomic Encyclopedia of Type Strains, Phase IV (KMG-IV): sequencing the most valuable type-strain genomes for metagenomic binning, comparative biology and taxonomic classification.</title>
        <authorList>
            <person name="Goeker M."/>
        </authorList>
    </citation>
    <scope>NUCLEOTIDE SEQUENCE</scope>
    <source>
        <strain evidence="5">DSM 13886</strain>
    </source>
</reference>
<evidence type="ECO:0000256" key="3">
    <source>
        <dbReference type="ARBA" id="ARBA00023052"/>
    </source>
</evidence>
<proteinExistence type="inferred from homology"/>
<feature type="domain" description="Transketolase-like pyrimidine-binding" evidence="4">
    <location>
        <begin position="10"/>
        <end position="175"/>
    </location>
</feature>
<dbReference type="SMART" id="SM00861">
    <property type="entry name" value="Transket_pyr"/>
    <property type="match status" value="1"/>
</dbReference>
<keyword evidence="6" id="KW-1185">Reference proteome</keyword>
<evidence type="ECO:0000256" key="1">
    <source>
        <dbReference type="ARBA" id="ARBA00001964"/>
    </source>
</evidence>
<dbReference type="InterPro" id="IPR005475">
    <property type="entry name" value="Transketolase-like_Pyr-bd"/>
</dbReference>
<protein>
    <submittedName>
        <fullName evidence="5">Transketolase</fullName>
        <ecNumber evidence="5">2.2.1.1</ecNumber>
    </submittedName>
</protein>
<evidence type="ECO:0000313" key="6">
    <source>
        <dbReference type="Proteomes" id="UP000658225"/>
    </source>
</evidence>
<sequence>MTTILSKEKVAMRDIFGETLLKLSVEDAAVYALDGDLANSTKVDMVAVNNPDKFLQMGIAEQNMMSVAAGLATTGLQPWVTTFAAFLSKRAIDQIQVQIAQPKLNVKMIGAYSGLLTGLTGKTHQALEDIAIFRTIANVVVLAPADSVEVKKMMEFAHKYEGPVYIRLARDPYPNIFSDDYNFELGKAVTLKKGKDITIISTGTQTVRSLEAAEQLESEGISVAVVHMPTIKPLDKEAIIQAAEATGVIVTAEEHSIYGGLGSAVAEVLVEERPVPMLRVGVRDRNSESGPNDEMLEKYEISPSHIVKAVKEALKKKSDLKMGE</sequence>
<dbReference type="PANTHER" id="PTHR43825">
    <property type="entry name" value="PYRUVATE DEHYDROGENASE E1 COMPONENT"/>
    <property type="match status" value="1"/>
</dbReference>
<dbReference type="Proteomes" id="UP000658225">
    <property type="component" value="Unassembled WGS sequence"/>
</dbReference>
<gene>
    <name evidence="5" type="ORF">H4683_002653</name>
</gene>
<accession>A0A927MJ35</accession>
<dbReference type="FunFam" id="3.40.50.970:FF:000129">
    <property type="entry name" value="Transketolase"/>
    <property type="match status" value="1"/>
</dbReference>
<comment type="caution">
    <text evidence="5">The sequence shown here is derived from an EMBL/GenBank/DDBJ whole genome shotgun (WGS) entry which is preliminary data.</text>
</comment>
<keyword evidence="5" id="KW-0808">Transferase</keyword>
<dbReference type="InterPro" id="IPR009014">
    <property type="entry name" value="Transketo_C/PFOR_II"/>
</dbReference>
<dbReference type="Pfam" id="PF02779">
    <property type="entry name" value="Transket_pyr"/>
    <property type="match status" value="1"/>
</dbReference>
<comment type="cofactor">
    <cofactor evidence="1">
        <name>thiamine diphosphate</name>
        <dbReference type="ChEBI" id="CHEBI:58937"/>
    </cofactor>
</comment>
<dbReference type="InterPro" id="IPR033248">
    <property type="entry name" value="Transketolase_C"/>
</dbReference>
<evidence type="ECO:0000313" key="5">
    <source>
        <dbReference type="EMBL" id="MBE1555533.1"/>
    </source>
</evidence>
<dbReference type="Pfam" id="PF02780">
    <property type="entry name" value="Transketolase_C"/>
    <property type="match status" value="1"/>
</dbReference>
<dbReference type="SUPFAM" id="SSF52518">
    <property type="entry name" value="Thiamin diphosphate-binding fold (THDP-binding)"/>
    <property type="match status" value="1"/>
</dbReference>
<dbReference type="RefSeq" id="WP_192599243.1">
    <property type="nucleotide sequence ID" value="NZ_JADBEL010000014.1"/>
</dbReference>
<comment type="similarity">
    <text evidence="2">Belongs to the transketolase family.</text>
</comment>
<dbReference type="EC" id="2.2.1.1" evidence="5"/>
<dbReference type="Gene3D" id="3.40.50.970">
    <property type="match status" value="1"/>
</dbReference>
<dbReference type="InterPro" id="IPR051157">
    <property type="entry name" value="PDH/Transketolase"/>
</dbReference>
<dbReference type="CDD" id="cd07033">
    <property type="entry name" value="TPP_PYR_DXS_TK_like"/>
    <property type="match status" value="1"/>
</dbReference>
<dbReference type="SUPFAM" id="SSF52922">
    <property type="entry name" value="TK C-terminal domain-like"/>
    <property type="match status" value="1"/>
</dbReference>
<dbReference type="EMBL" id="JADBEL010000014">
    <property type="protein sequence ID" value="MBE1555533.1"/>
    <property type="molecule type" value="Genomic_DNA"/>
</dbReference>
<dbReference type="AlphaFoldDB" id="A0A927MJ35"/>
<dbReference type="Gene3D" id="3.40.50.920">
    <property type="match status" value="1"/>
</dbReference>
<keyword evidence="3" id="KW-0786">Thiamine pyrophosphate</keyword>
<evidence type="ECO:0000256" key="2">
    <source>
        <dbReference type="ARBA" id="ARBA00007131"/>
    </source>
</evidence>
<dbReference type="PANTHER" id="PTHR43825:SF1">
    <property type="entry name" value="TRANSKETOLASE-LIKE PYRIMIDINE-BINDING DOMAIN-CONTAINING PROTEIN"/>
    <property type="match status" value="1"/>
</dbReference>
<organism evidence="5 6">
    <name type="scientific">Sporosarcina limicola</name>
    <dbReference type="NCBI Taxonomy" id="34101"/>
    <lineage>
        <taxon>Bacteria</taxon>
        <taxon>Bacillati</taxon>
        <taxon>Bacillota</taxon>
        <taxon>Bacilli</taxon>
        <taxon>Bacillales</taxon>
        <taxon>Caryophanaceae</taxon>
        <taxon>Sporosarcina</taxon>
    </lineage>
</organism>
<dbReference type="InterPro" id="IPR029061">
    <property type="entry name" value="THDP-binding"/>
</dbReference>
<evidence type="ECO:0000259" key="4">
    <source>
        <dbReference type="SMART" id="SM00861"/>
    </source>
</evidence>
<name>A0A927MJ35_9BACL</name>